<evidence type="ECO:0000313" key="3">
    <source>
        <dbReference type="Proteomes" id="UP000264006"/>
    </source>
</evidence>
<dbReference type="RefSeq" id="WP_114594532.1">
    <property type="nucleotide sequence ID" value="NZ_CP031166.1"/>
</dbReference>
<keyword evidence="2" id="KW-0614">Plasmid</keyword>
<sequence length="126" mass="13635">MTLPPTQHLLLDLLAARARLGEAVWTVPNTCRQAIDALAADGLVKHKSAPVAGHQLVWLTEAGRAEVMSDGYVPPRDRPTWVADTDGAITGPFHDQHDADIHAARHGGTVRQIHPPEPLDPQPKKS</sequence>
<evidence type="ECO:0000313" key="2">
    <source>
        <dbReference type="EMBL" id="AXV09928.1"/>
    </source>
</evidence>
<reference evidence="2 3" key="1">
    <citation type="submission" date="2018-09" db="EMBL/GenBank/DDBJ databases">
        <title>Complete genome sequence of Euzebya sp. DY32-46 isolated from seawater of Pacific Ocean.</title>
        <authorList>
            <person name="Xu L."/>
            <person name="Wu Y.-H."/>
            <person name="Xu X.-W."/>
        </authorList>
    </citation>
    <scope>NUCLEOTIDE SEQUENCE [LARGE SCALE GENOMIC DNA]</scope>
    <source>
        <strain evidence="2 3">DY32-46</strain>
        <plasmid evidence="3">pedy32-46i</plasmid>
    </source>
</reference>
<feature type="compositionally biased region" description="Basic and acidic residues" evidence="1">
    <location>
        <begin position="94"/>
        <end position="103"/>
    </location>
</feature>
<proteinExistence type="predicted"/>
<dbReference type="Proteomes" id="UP000264006">
    <property type="component" value="Plasmid pEDY32-46I"/>
</dbReference>
<geneLocation type="plasmid" evidence="3">
    <name>pedy32-46i</name>
</geneLocation>
<protein>
    <submittedName>
        <fullName evidence="2">Phage protein</fullName>
    </submittedName>
</protein>
<dbReference type="AlphaFoldDB" id="A0A346Y631"/>
<organism evidence="2 3">
    <name type="scientific">Euzebya pacifica</name>
    <dbReference type="NCBI Taxonomy" id="1608957"/>
    <lineage>
        <taxon>Bacteria</taxon>
        <taxon>Bacillati</taxon>
        <taxon>Actinomycetota</taxon>
        <taxon>Nitriliruptoria</taxon>
        <taxon>Euzebyales</taxon>
    </lineage>
</organism>
<evidence type="ECO:0000256" key="1">
    <source>
        <dbReference type="SAM" id="MobiDB-lite"/>
    </source>
</evidence>
<dbReference type="KEGG" id="euz:DVS28_b0158"/>
<feature type="region of interest" description="Disordered" evidence="1">
    <location>
        <begin position="70"/>
        <end position="126"/>
    </location>
</feature>
<feature type="compositionally biased region" description="Pro residues" evidence="1">
    <location>
        <begin position="115"/>
        <end position="126"/>
    </location>
</feature>
<gene>
    <name evidence="2" type="ORF">DVS28_b0158</name>
</gene>
<dbReference type="EMBL" id="CP031166">
    <property type="protein sequence ID" value="AXV09928.1"/>
    <property type="molecule type" value="Genomic_DNA"/>
</dbReference>
<name>A0A346Y631_9ACTN</name>
<accession>A0A346Y631</accession>
<keyword evidence="3" id="KW-1185">Reference proteome</keyword>